<keyword evidence="2" id="KW-1185">Reference proteome</keyword>
<protein>
    <submittedName>
        <fullName evidence="1">Uncharacterized protein</fullName>
    </submittedName>
</protein>
<organism evidence="1 2">
    <name type="scientific">Filifactor villosus</name>
    <dbReference type="NCBI Taxonomy" id="29374"/>
    <lineage>
        <taxon>Bacteria</taxon>
        <taxon>Bacillati</taxon>
        <taxon>Bacillota</taxon>
        <taxon>Clostridia</taxon>
        <taxon>Peptostreptococcales</taxon>
        <taxon>Filifactoraceae</taxon>
        <taxon>Filifactor</taxon>
    </lineage>
</organism>
<proteinExistence type="predicted"/>
<accession>A0ABV9QJ54</accession>
<comment type="caution">
    <text evidence="1">The sequence shown here is derived from an EMBL/GenBank/DDBJ whole genome shotgun (WGS) entry which is preliminary data.</text>
</comment>
<reference evidence="2" key="1">
    <citation type="journal article" date="2019" name="Int. J. Syst. Evol. Microbiol.">
        <title>The Global Catalogue of Microorganisms (GCM) 10K type strain sequencing project: providing services to taxonomists for standard genome sequencing and annotation.</title>
        <authorList>
            <consortium name="The Broad Institute Genomics Platform"/>
            <consortium name="The Broad Institute Genome Sequencing Center for Infectious Disease"/>
            <person name="Wu L."/>
            <person name="Ma J."/>
        </authorList>
    </citation>
    <scope>NUCLEOTIDE SEQUENCE [LARGE SCALE GENOMIC DNA]</scope>
    <source>
        <strain evidence="2">CCUG 46385</strain>
    </source>
</reference>
<dbReference type="EMBL" id="JBHSHL010000007">
    <property type="protein sequence ID" value="MFC4803903.1"/>
    <property type="molecule type" value="Genomic_DNA"/>
</dbReference>
<dbReference type="Proteomes" id="UP001595916">
    <property type="component" value="Unassembled WGS sequence"/>
</dbReference>
<gene>
    <name evidence="1" type="ORF">ACFO4R_02300</name>
</gene>
<name>A0ABV9QJ54_9FIRM</name>
<evidence type="ECO:0000313" key="2">
    <source>
        <dbReference type="Proteomes" id="UP001595916"/>
    </source>
</evidence>
<evidence type="ECO:0000313" key="1">
    <source>
        <dbReference type="EMBL" id="MFC4803903.1"/>
    </source>
</evidence>
<dbReference type="RefSeq" id="WP_379787373.1">
    <property type="nucleotide sequence ID" value="NZ_JBHSHL010000007.1"/>
</dbReference>
<sequence length="61" mass="7295">MRKYRRESLETRQKRRNERIMKTFKMKDLDIRYRFGGTSSGTPGVEIATHKGAFKNRTKMV</sequence>